<dbReference type="HAMAP" id="MF_01479">
    <property type="entry name" value="WhiB"/>
    <property type="match status" value="1"/>
</dbReference>
<keyword evidence="7 11" id="KW-0805">Transcription regulation</keyword>
<organism evidence="14 15">
    <name type="scientific">Streptomyces canarius</name>
    <dbReference type="NCBI Taxonomy" id="285453"/>
    <lineage>
        <taxon>Bacteria</taxon>
        <taxon>Bacillati</taxon>
        <taxon>Actinomycetota</taxon>
        <taxon>Actinomycetes</taxon>
        <taxon>Kitasatosporales</taxon>
        <taxon>Streptomycetaceae</taxon>
        <taxon>Streptomyces</taxon>
    </lineage>
</organism>
<comment type="function">
    <text evidence="11">Acts as a transcriptional regulator. Probably redox-responsive. The apo- but not holo-form probably binds DNA.</text>
</comment>
<feature type="binding site" evidence="11">
    <location>
        <position position="54"/>
    </location>
    <ligand>
        <name>[4Fe-4S] cluster</name>
        <dbReference type="ChEBI" id="CHEBI:49883"/>
    </ligand>
</feature>
<evidence type="ECO:0000256" key="5">
    <source>
        <dbReference type="ARBA" id="ARBA00023004"/>
    </source>
</evidence>
<keyword evidence="10 11" id="KW-0804">Transcription</keyword>
<keyword evidence="11" id="KW-0963">Cytoplasm</keyword>
<evidence type="ECO:0000256" key="4">
    <source>
        <dbReference type="ARBA" id="ARBA00022723"/>
    </source>
</evidence>
<keyword evidence="15" id="KW-1185">Reference proteome</keyword>
<comment type="caution">
    <text evidence="14">The sequence shown here is derived from an EMBL/GenBank/DDBJ whole genome shotgun (WGS) entry which is preliminary data.</text>
</comment>
<dbReference type="InterPro" id="IPR003482">
    <property type="entry name" value="Whib"/>
</dbReference>
<comment type="subcellular location">
    <subcellularLocation>
        <location evidence="1 11">Cytoplasm</location>
    </subcellularLocation>
</comment>
<keyword evidence="3 11" id="KW-0004">4Fe-4S</keyword>
<keyword evidence="9 11" id="KW-1015">Disulfide bond</keyword>
<sequence length="116" mass="12998">MPRPSRHAPDTLSRAPHWSDQAACRETDDRSIFFPEDSPRGLVLLVTREAKAVCARCPVIEACLQAALERPEPNGVWGGLDKDERRALRRRQQRRRRRRNRTQGGGDGTAARAGTG</sequence>
<protein>
    <recommendedName>
        <fullName evidence="11">Transcriptional regulator WhiB</fullName>
    </recommendedName>
</protein>
<evidence type="ECO:0000256" key="6">
    <source>
        <dbReference type="ARBA" id="ARBA00023014"/>
    </source>
</evidence>
<keyword evidence="8 11" id="KW-0238">DNA-binding</keyword>
<keyword evidence="4 11" id="KW-0479">Metal-binding</keyword>
<feature type="binding site" evidence="11">
    <location>
        <position position="57"/>
    </location>
    <ligand>
        <name>[4Fe-4S] cluster</name>
        <dbReference type="ChEBI" id="CHEBI:49883"/>
    </ligand>
</feature>
<comment type="cofactor">
    <cofactor evidence="11">
        <name>[4Fe-4S] cluster</name>
        <dbReference type="ChEBI" id="CHEBI:49883"/>
    </cofactor>
    <text evidence="11">Binds 1 [4Fe-4S] cluster per subunit. Following nitrosylation of the [4Fe-4S] cluster binds 1 [4Fe-8(NO)] cluster per subunit.</text>
</comment>
<evidence type="ECO:0000256" key="1">
    <source>
        <dbReference type="ARBA" id="ARBA00004496"/>
    </source>
</evidence>
<evidence type="ECO:0000256" key="10">
    <source>
        <dbReference type="ARBA" id="ARBA00023163"/>
    </source>
</evidence>
<feature type="region of interest" description="Disordered" evidence="12">
    <location>
        <begin position="71"/>
        <end position="116"/>
    </location>
</feature>
<comment type="PTM">
    <text evidence="11">Upon Fe-S cluster removal intramolecular disulfide bonds are formed.</text>
</comment>
<keyword evidence="6 11" id="KW-0411">Iron-sulfur</keyword>
<evidence type="ECO:0000313" key="14">
    <source>
        <dbReference type="EMBL" id="GHA08571.1"/>
    </source>
</evidence>
<dbReference type="PROSITE" id="PS51674">
    <property type="entry name" value="4FE4S_WBL"/>
    <property type="match status" value="1"/>
</dbReference>
<evidence type="ECO:0000256" key="11">
    <source>
        <dbReference type="HAMAP-Rule" id="MF_01479"/>
    </source>
</evidence>
<feature type="binding site" evidence="11">
    <location>
        <position position="63"/>
    </location>
    <ligand>
        <name>[4Fe-4S] cluster</name>
        <dbReference type="ChEBI" id="CHEBI:49883"/>
    </ligand>
</feature>
<feature type="region of interest" description="Disordered" evidence="12">
    <location>
        <begin position="1"/>
        <end position="24"/>
    </location>
</feature>
<evidence type="ECO:0000256" key="8">
    <source>
        <dbReference type="ARBA" id="ARBA00023125"/>
    </source>
</evidence>
<dbReference type="RefSeq" id="WP_189882822.1">
    <property type="nucleotide sequence ID" value="NZ_BMVN01000003.1"/>
</dbReference>
<evidence type="ECO:0000256" key="9">
    <source>
        <dbReference type="ARBA" id="ARBA00023157"/>
    </source>
</evidence>
<dbReference type="Proteomes" id="UP000653644">
    <property type="component" value="Unassembled WGS sequence"/>
</dbReference>
<gene>
    <name evidence="11" type="primary">whiB</name>
    <name evidence="14" type="ORF">GCM10010345_11150</name>
</gene>
<comment type="PTM">
    <text evidence="11">The Fe-S cluster can be nitrosylated by nitric oxide (NO).</text>
</comment>
<evidence type="ECO:0000256" key="12">
    <source>
        <dbReference type="SAM" id="MobiDB-lite"/>
    </source>
</evidence>
<dbReference type="Pfam" id="PF02467">
    <property type="entry name" value="Whib"/>
    <property type="match status" value="1"/>
</dbReference>
<evidence type="ECO:0000256" key="7">
    <source>
        <dbReference type="ARBA" id="ARBA00023015"/>
    </source>
</evidence>
<feature type="domain" description="4Fe-4S Wbl-type" evidence="13">
    <location>
        <begin position="23"/>
        <end position="87"/>
    </location>
</feature>
<evidence type="ECO:0000259" key="13">
    <source>
        <dbReference type="PROSITE" id="PS51674"/>
    </source>
</evidence>
<evidence type="ECO:0000313" key="15">
    <source>
        <dbReference type="Proteomes" id="UP000653644"/>
    </source>
</evidence>
<evidence type="ECO:0000256" key="3">
    <source>
        <dbReference type="ARBA" id="ARBA00022485"/>
    </source>
</evidence>
<accession>A0ABQ3CES1</accession>
<keyword evidence="5 11" id="KW-0408">Iron</keyword>
<name>A0ABQ3CES1_9ACTN</name>
<comment type="similarity">
    <text evidence="2 11">Belongs to the WhiB family.</text>
</comment>
<feature type="compositionally biased region" description="Basic residues" evidence="12">
    <location>
        <begin position="87"/>
        <end position="101"/>
    </location>
</feature>
<dbReference type="EMBL" id="BMVN01000003">
    <property type="protein sequence ID" value="GHA08571.1"/>
    <property type="molecule type" value="Genomic_DNA"/>
</dbReference>
<evidence type="ECO:0000256" key="2">
    <source>
        <dbReference type="ARBA" id="ARBA00006597"/>
    </source>
</evidence>
<reference evidence="15" key="1">
    <citation type="journal article" date="2019" name="Int. J. Syst. Evol. Microbiol.">
        <title>The Global Catalogue of Microorganisms (GCM) 10K type strain sequencing project: providing services to taxonomists for standard genome sequencing and annotation.</title>
        <authorList>
            <consortium name="The Broad Institute Genomics Platform"/>
            <consortium name="The Broad Institute Genome Sequencing Center for Infectious Disease"/>
            <person name="Wu L."/>
            <person name="Ma J."/>
        </authorList>
    </citation>
    <scope>NUCLEOTIDE SEQUENCE [LARGE SCALE GENOMIC DNA]</scope>
    <source>
        <strain evidence="15">JCM 4733</strain>
    </source>
</reference>
<proteinExistence type="inferred from homology"/>
<dbReference type="PANTHER" id="PTHR38839">
    <property type="entry name" value="TRANSCRIPTIONAL REGULATOR WHID-RELATED"/>
    <property type="match status" value="1"/>
</dbReference>
<dbReference type="InterPro" id="IPR034768">
    <property type="entry name" value="4FE4S_WBL"/>
</dbReference>
<feature type="binding site" evidence="11">
    <location>
        <position position="24"/>
    </location>
    <ligand>
        <name>[4Fe-4S] cluster</name>
        <dbReference type="ChEBI" id="CHEBI:49883"/>
    </ligand>
</feature>